<evidence type="ECO:0000313" key="7">
    <source>
        <dbReference type="EMBL" id="CAE6460424.1"/>
    </source>
</evidence>
<dbReference type="GO" id="GO:0000981">
    <property type="term" value="F:DNA-binding transcription factor activity, RNA polymerase II-specific"/>
    <property type="evidence" value="ECO:0007669"/>
    <property type="project" value="TreeGrafter"/>
</dbReference>
<gene>
    <name evidence="7" type="ORF">RDB_LOCUS150018</name>
</gene>
<feature type="region of interest" description="Disordered" evidence="5">
    <location>
        <begin position="81"/>
        <end position="100"/>
    </location>
</feature>
<organism evidence="7 8">
    <name type="scientific">Rhizoctonia solani</name>
    <dbReference type="NCBI Taxonomy" id="456999"/>
    <lineage>
        <taxon>Eukaryota</taxon>
        <taxon>Fungi</taxon>
        <taxon>Dikarya</taxon>
        <taxon>Basidiomycota</taxon>
        <taxon>Agaricomycotina</taxon>
        <taxon>Agaricomycetes</taxon>
        <taxon>Cantharellales</taxon>
        <taxon>Ceratobasidiaceae</taxon>
        <taxon>Rhizoctonia</taxon>
    </lineage>
</organism>
<name>A0A8H3BKY4_9AGAM</name>
<feature type="domain" description="C2H2-type" evidence="6">
    <location>
        <begin position="354"/>
        <end position="378"/>
    </location>
</feature>
<feature type="compositionally biased region" description="Polar residues" evidence="5">
    <location>
        <begin position="226"/>
        <end position="242"/>
    </location>
</feature>
<evidence type="ECO:0000313" key="8">
    <source>
        <dbReference type="Proteomes" id="UP000663841"/>
    </source>
</evidence>
<dbReference type="SUPFAM" id="SSF57667">
    <property type="entry name" value="beta-beta-alpha zinc fingers"/>
    <property type="match status" value="1"/>
</dbReference>
<feature type="region of interest" description="Disordered" evidence="5">
    <location>
        <begin position="223"/>
        <end position="242"/>
    </location>
</feature>
<dbReference type="SMART" id="SM00355">
    <property type="entry name" value="ZnF_C2H2"/>
    <property type="match status" value="2"/>
</dbReference>
<dbReference type="Proteomes" id="UP000663841">
    <property type="component" value="Unassembled WGS sequence"/>
</dbReference>
<feature type="region of interest" description="Disordered" evidence="5">
    <location>
        <begin position="304"/>
        <end position="328"/>
    </location>
</feature>
<keyword evidence="2 4" id="KW-0863">Zinc-finger</keyword>
<comment type="caution">
    <text evidence="7">The sequence shown here is derived from an EMBL/GenBank/DDBJ whole genome shotgun (WGS) entry which is preliminary data.</text>
</comment>
<proteinExistence type="predicted"/>
<reference evidence="7" key="1">
    <citation type="submission" date="2021-01" db="EMBL/GenBank/DDBJ databases">
        <authorList>
            <person name="Kaushik A."/>
        </authorList>
    </citation>
    <scope>NUCLEOTIDE SEQUENCE</scope>
    <source>
        <strain evidence="7">AG3-T5</strain>
    </source>
</reference>
<protein>
    <recommendedName>
        <fullName evidence="6">C2H2-type domain-containing protein</fullName>
    </recommendedName>
</protein>
<evidence type="ECO:0000256" key="3">
    <source>
        <dbReference type="ARBA" id="ARBA00022833"/>
    </source>
</evidence>
<sequence length="428" mass="47235">MCVTQPEACEDKATTGRIKSECGESEIVGLGANTEQEDSEPPTPKKRTAVLPKLIKEENDEDDPLTSLARLFGYVSIDAPESFDDSEDDSDDESVPGSPRPKGISKYCFYASGRLYYFDDYRNLYLEDGTFVSSGSMNFQTDDLLTPSFYIEGVAYWFDLNGLLYQGIDGTVDRVHIWQSDPEPFNLGQVFDVTTFQTDLALLSPKTPDLYYDIVSSPAAASVSSRDCSTPKTKSEVSSPNSQSLYQTLQGHLAWSPSMHGSPLVAAASREASPLFDSQPGLISGIPIVTKACSPIVAKWHQDTAQAQKDAATARPSRKPSKEERRRCPICNKMFRRPSSLDDHLNVHSGDKPHTCPFTGCNTGFATKSNMKRHFLTHRVGQLEHYRPGLTPSDVQQPSLTKSGKSVRAPTSTYNSRAHHTLRFRIAA</sequence>
<feature type="region of interest" description="Disordered" evidence="5">
    <location>
        <begin position="23"/>
        <end position="49"/>
    </location>
</feature>
<dbReference type="InterPro" id="IPR013087">
    <property type="entry name" value="Znf_C2H2_type"/>
</dbReference>
<feature type="region of interest" description="Disordered" evidence="5">
    <location>
        <begin position="386"/>
        <end position="414"/>
    </location>
</feature>
<dbReference type="PROSITE" id="PS00028">
    <property type="entry name" value="ZINC_FINGER_C2H2_1"/>
    <property type="match status" value="2"/>
</dbReference>
<feature type="compositionally biased region" description="Acidic residues" evidence="5">
    <location>
        <begin position="81"/>
        <end position="94"/>
    </location>
</feature>
<feature type="compositionally biased region" description="Low complexity" evidence="5">
    <location>
        <begin position="304"/>
        <end position="314"/>
    </location>
</feature>
<dbReference type="AlphaFoldDB" id="A0A8H3BKY4"/>
<dbReference type="Pfam" id="PF00096">
    <property type="entry name" value="zf-C2H2"/>
    <property type="match status" value="2"/>
</dbReference>
<evidence type="ECO:0000256" key="5">
    <source>
        <dbReference type="SAM" id="MobiDB-lite"/>
    </source>
</evidence>
<evidence type="ECO:0000259" key="6">
    <source>
        <dbReference type="PROSITE" id="PS50157"/>
    </source>
</evidence>
<evidence type="ECO:0000256" key="4">
    <source>
        <dbReference type="PROSITE-ProRule" id="PRU00042"/>
    </source>
</evidence>
<evidence type="ECO:0000256" key="1">
    <source>
        <dbReference type="ARBA" id="ARBA00022723"/>
    </source>
</evidence>
<feature type="domain" description="C2H2-type" evidence="6">
    <location>
        <begin position="326"/>
        <end position="353"/>
    </location>
</feature>
<dbReference type="InterPro" id="IPR036236">
    <property type="entry name" value="Znf_C2H2_sf"/>
</dbReference>
<accession>A0A8H3BKY4</accession>
<keyword evidence="3" id="KW-0862">Zinc</keyword>
<dbReference type="EMBL" id="CAJMWW010000247">
    <property type="protein sequence ID" value="CAE6460424.1"/>
    <property type="molecule type" value="Genomic_DNA"/>
</dbReference>
<feature type="compositionally biased region" description="Polar residues" evidence="5">
    <location>
        <begin position="393"/>
        <end position="414"/>
    </location>
</feature>
<dbReference type="PANTHER" id="PTHR23235:SF120">
    <property type="entry name" value="KRUPPEL-LIKE FACTOR 15"/>
    <property type="match status" value="1"/>
</dbReference>
<dbReference type="GO" id="GO:0000978">
    <property type="term" value="F:RNA polymerase II cis-regulatory region sequence-specific DNA binding"/>
    <property type="evidence" value="ECO:0007669"/>
    <property type="project" value="TreeGrafter"/>
</dbReference>
<dbReference type="Gene3D" id="3.30.160.60">
    <property type="entry name" value="Classic Zinc Finger"/>
    <property type="match status" value="2"/>
</dbReference>
<dbReference type="GO" id="GO:0008270">
    <property type="term" value="F:zinc ion binding"/>
    <property type="evidence" value="ECO:0007669"/>
    <property type="project" value="UniProtKB-KW"/>
</dbReference>
<evidence type="ECO:0000256" key="2">
    <source>
        <dbReference type="ARBA" id="ARBA00022771"/>
    </source>
</evidence>
<dbReference type="PROSITE" id="PS50157">
    <property type="entry name" value="ZINC_FINGER_C2H2_2"/>
    <property type="match status" value="2"/>
</dbReference>
<keyword evidence="1" id="KW-0479">Metal-binding</keyword>
<dbReference type="PANTHER" id="PTHR23235">
    <property type="entry name" value="KRUEPPEL-LIKE TRANSCRIPTION FACTOR"/>
    <property type="match status" value="1"/>
</dbReference>